<evidence type="ECO:0000313" key="9">
    <source>
        <dbReference type="Proteomes" id="UP000053259"/>
    </source>
</evidence>
<evidence type="ECO:0000256" key="1">
    <source>
        <dbReference type="ARBA" id="ARBA00004123"/>
    </source>
</evidence>
<dbReference type="PANTHER" id="PTHR28280:SF1">
    <property type="entry name" value="SHUTTLING PRE-60S FACTOR ECM1"/>
    <property type="match status" value="1"/>
</dbReference>
<gene>
    <name evidence="8" type="ORF">PV09_08374</name>
</gene>
<evidence type="ECO:0000256" key="2">
    <source>
        <dbReference type="ARBA" id="ARBA00004496"/>
    </source>
</evidence>
<dbReference type="GO" id="GO:0000055">
    <property type="term" value="P:ribosomal large subunit export from nucleus"/>
    <property type="evidence" value="ECO:0007669"/>
    <property type="project" value="TreeGrafter"/>
</dbReference>
<name>A0A0D1YGW5_9PEZI</name>
<dbReference type="OrthoDB" id="5304887at2759"/>
<evidence type="ECO:0000256" key="4">
    <source>
        <dbReference type="ARBA" id="ARBA00022490"/>
    </source>
</evidence>
<feature type="compositionally biased region" description="Basic residues" evidence="7">
    <location>
        <begin position="59"/>
        <end position="68"/>
    </location>
</feature>
<dbReference type="InterPro" id="IPR053278">
    <property type="entry name" value="Pre-60S_factor_ECM1"/>
</dbReference>
<keyword evidence="4" id="KW-0963">Cytoplasm</keyword>
<dbReference type="VEuPathDB" id="FungiDB:PV09_08374"/>
<evidence type="ECO:0000313" key="8">
    <source>
        <dbReference type="EMBL" id="KIW00022.1"/>
    </source>
</evidence>
<protein>
    <recommendedName>
        <fullName evidence="10">Ribosome biogenesis protein Alb1</fullName>
    </recommendedName>
</protein>
<evidence type="ECO:0000256" key="3">
    <source>
        <dbReference type="ARBA" id="ARBA00022448"/>
    </source>
</evidence>
<dbReference type="EMBL" id="KN847568">
    <property type="protein sequence ID" value="KIW00022.1"/>
    <property type="molecule type" value="Genomic_DNA"/>
</dbReference>
<dbReference type="Proteomes" id="UP000053259">
    <property type="component" value="Unassembled WGS sequence"/>
</dbReference>
<proteinExistence type="predicted"/>
<feature type="region of interest" description="Disordered" evidence="7">
    <location>
        <begin position="134"/>
        <end position="185"/>
    </location>
</feature>
<evidence type="ECO:0000256" key="5">
    <source>
        <dbReference type="ARBA" id="ARBA00022517"/>
    </source>
</evidence>
<comment type="subcellular location">
    <subcellularLocation>
        <location evidence="2">Cytoplasm</location>
    </subcellularLocation>
    <subcellularLocation>
        <location evidence="1">Nucleus</location>
    </subcellularLocation>
</comment>
<dbReference type="GO" id="GO:0030687">
    <property type="term" value="C:preribosome, large subunit precursor"/>
    <property type="evidence" value="ECO:0007669"/>
    <property type="project" value="TreeGrafter"/>
</dbReference>
<dbReference type="GO" id="GO:0005737">
    <property type="term" value="C:cytoplasm"/>
    <property type="evidence" value="ECO:0007669"/>
    <property type="project" value="UniProtKB-SubCell"/>
</dbReference>
<feature type="compositionally biased region" description="Basic and acidic residues" evidence="7">
    <location>
        <begin position="70"/>
        <end position="87"/>
    </location>
</feature>
<evidence type="ECO:0008006" key="10">
    <source>
        <dbReference type="Google" id="ProtNLM"/>
    </source>
</evidence>
<feature type="region of interest" description="Disordered" evidence="7">
    <location>
        <begin position="1"/>
        <end position="87"/>
    </location>
</feature>
<dbReference type="InterPro" id="IPR022784">
    <property type="entry name" value="Ribosome_bgen_Alb1"/>
</dbReference>
<keyword evidence="6" id="KW-0539">Nucleus</keyword>
<dbReference type="GeneID" id="27316347"/>
<dbReference type="GO" id="GO:0005730">
    <property type="term" value="C:nucleolus"/>
    <property type="evidence" value="ECO:0007669"/>
    <property type="project" value="TreeGrafter"/>
</dbReference>
<keyword evidence="9" id="KW-1185">Reference proteome</keyword>
<dbReference type="RefSeq" id="XP_016209891.1">
    <property type="nucleotide sequence ID" value="XM_016362256.1"/>
</dbReference>
<dbReference type="PANTHER" id="PTHR28280">
    <property type="entry name" value="SHUTTLING PRE-60S FACTOR ECM1"/>
    <property type="match status" value="1"/>
</dbReference>
<feature type="compositionally biased region" description="Basic residues" evidence="7">
    <location>
        <begin position="1"/>
        <end position="20"/>
    </location>
</feature>
<reference evidence="8 9" key="1">
    <citation type="submission" date="2015-01" db="EMBL/GenBank/DDBJ databases">
        <title>The Genome Sequence of Ochroconis gallopava CBS43764.</title>
        <authorList>
            <consortium name="The Broad Institute Genomics Platform"/>
            <person name="Cuomo C."/>
            <person name="de Hoog S."/>
            <person name="Gorbushina A."/>
            <person name="Stielow B."/>
            <person name="Teixiera M."/>
            <person name="Abouelleil A."/>
            <person name="Chapman S.B."/>
            <person name="Priest M."/>
            <person name="Young S.K."/>
            <person name="Wortman J."/>
            <person name="Nusbaum C."/>
            <person name="Birren B."/>
        </authorList>
    </citation>
    <scope>NUCLEOTIDE SEQUENCE [LARGE SCALE GENOMIC DNA]</scope>
    <source>
        <strain evidence="8 9">CBS 43764</strain>
    </source>
</reference>
<sequence length="185" mass="20032">MSKTAKAKTRKPSIHSRAARRATSPSLVGNVDKSLKDVQPPKRTSHAHLFAGARDAGVAKRKKGKQRTRAQLERQRRGAERAEAVKGQLETKLEKSLGKLKTIRDRRKDWDVLNADSAAAVGRASRFAALDVDAGHAQAHGHEAGDTPPSDEAGTMTLDLPVRPNAQEDRAAAENPDVPDDDIVE</sequence>
<organism evidence="8 9">
    <name type="scientific">Verruconis gallopava</name>
    <dbReference type="NCBI Taxonomy" id="253628"/>
    <lineage>
        <taxon>Eukaryota</taxon>
        <taxon>Fungi</taxon>
        <taxon>Dikarya</taxon>
        <taxon>Ascomycota</taxon>
        <taxon>Pezizomycotina</taxon>
        <taxon>Dothideomycetes</taxon>
        <taxon>Pleosporomycetidae</taxon>
        <taxon>Venturiales</taxon>
        <taxon>Sympoventuriaceae</taxon>
        <taxon>Verruconis</taxon>
    </lineage>
</organism>
<dbReference type="HOGENOM" id="CLU_085138_1_0_1"/>
<dbReference type="Pfam" id="PF09135">
    <property type="entry name" value="Alb1"/>
    <property type="match status" value="1"/>
</dbReference>
<evidence type="ECO:0000256" key="6">
    <source>
        <dbReference type="ARBA" id="ARBA00023242"/>
    </source>
</evidence>
<dbReference type="AlphaFoldDB" id="A0A0D1YGW5"/>
<keyword evidence="3" id="KW-0813">Transport</keyword>
<keyword evidence="5" id="KW-0690">Ribosome biogenesis</keyword>
<evidence type="ECO:0000256" key="7">
    <source>
        <dbReference type="SAM" id="MobiDB-lite"/>
    </source>
</evidence>
<dbReference type="InParanoid" id="A0A0D1YGW5"/>
<accession>A0A0D1YGW5</accession>